<accession>A0ABD0U4J2</accession>
<feature type="compositionally biased region" description="Basic residues" evidence="1">
    <location>
        <begin position="196"/>
        <end position="205"/>
    </location>
</feature>
<evidence type="ECO:0000313" key="3">
    <source>
        <dbReference type="Proteomes" id="UP001552299"/>
    </source>
</evidence>
<name>A0ABD0U4J2_DENTH</name>
<evidence type="ECO:0000313" key="2">
    <source>
        <dbReference type="EMBL" id="KAL0907174.1"/>
    </source>
</evidence>
<gene>
    <name evidence="2" type="ORF">M5K25_025722</name>
</gene>
<dbReference type="EMBL" id="JANQDX010000018">
    <property type="protein sequence ID" value="KAL0907174.1"/>
    <property type="molecule type" value="Genomic_DNA"/>
</dbReference>
<proteinExistence type="predicted"/>
<dbReference type="AlphaFoldDB" id="A0ABD0U4J2"/>
<organism evidence="2 3">
    <name type="scientific">Dendrobium thyrsiflorum</name>
    <name type="common">Pinecone-like raceme dendrobium</name>
    <name type="synonym">Orchid</name>
    <dbReference type="NCBI Taxonomy" id="117978"/>
    <lineage>
        <taxon>Eukaryota</taxon>
        <taxon>Viridiplantae</taxon>
        <taxon>Streptophyta</taxon>
        <taxon>Embryophyta</taxon>
        <taxon>Tracheophyta</taxon>
        <taxon>Spermatophyta</taxon>
        <taxon>Magnoliopsida</taxon>
        <taxon>Liliopsida</taxon>
        <taxon>Asparagales</taxon>
        <taxon>Orchidaceae</taxon>
        <taxon>Epidendroideae</taxon>
        <taxon>Malaxideae</taxon>
        <taxon>Dendrobiinae</taxon>
        <taxon>Dendrobium</taxon>
    </lineage>
</organism>
<dbReference type="PANTHER" id="PTHR34952:SF2">
    <property type="entry name" value="OS05G0113500 PROTEIN"/>
    <property type="match status" value="1"/>
</dbReference>
<evidence type="ECO:0000256" key="1">
    <source>
        <dbReference type="SAM" id="MobiDB-lite"/>
    </source>
</evidence>
<sequence>MKMADIGSCDESIFQAVEHKSCKNNPFHKQAFVGEDQLNCCNKEILLMDLLLEKLDISDEDDLDDLLLEDRENLLVKKTICSSIPNKEMSLFSSPNTTELKDLSKCAAILCSEALQSIPSIFAEVELSTRQLGYENSVSVNNPREDSMLPLHDSSKFVSALKGSRANEGKPLDPKVHVTWAANVYDPPVTSSSHTVRGHRHRLPKAKTSDYHKHKHMKAKPSNTSSGDRKHSHRRSSSSILDPRLARMQALARKSMQTGFRVAKLQALDVAAPSGQDIFKCAGSFHAESPWPFPLPIAEASS</sequence>
<reference evidence="2 3" key="1">
    <citation type="journal article" date="2024" name="Plant Biotechnol. J.">
        <title>Dendrobium thyrsiflorum genome and its molecular insights into genes involved in important horticultural traits.</title>
        <authorList>
            <person name="Chen B."/>
            <person name="Wang J.Y."/>
            <person name="Zheng P.J."/>
            <person name="Li K.L."/>
            <person name="Liang Y.M."/>
            <person name="Chen X.F."/>
            <person name="Zhang C."/>
            <person name="Zhao X."/>
            <person name="He X."/>
            <person name="Zhang G.Q."/>
            <person name="Liu Z.J."/>
            <person name="Xu Q."/>
        </authorList>
    </citation>
    <scope>NUCLEOTIDE SEQUENCE [LARGE SCALE GENOMIC DNA]</scope>
    <source>
        <strain evidence="2">GZMU011</strain>
    </source>
</reference>
<dbReference type="PANTHER" id="PTHR34952">
    <property type="entry name" value="OS05G0113500 PROTEIN"/>
    <property type="match status" value="1"/>
</dbReference>
<dbReference type="Proteomes" id="UP001552299">
    <property type="component" value="Unassembled WGS sequence"/>
</dbReference>
<keyword evidence="3" id="KW-1185">Reference proteome</keyword>
<feature type="region of interest" description="Disordered" evidence="1">
    <location>
        <begin position="189"/>
        <end position="241"/>
    </location>
</feature>
<protein>
    <submittedName>
        <fullName evidence="2">Uncharacterized protein</fullName>
    </submittedName>
</protein>
<comment type="caution">
    <text evidence="2">The sequence shown here is derived from an EMBL/GenBank/DDBJ whole genome shotgun (WGS) entry which is preliminary data.</text>
</comment>